<organism evidence="10 11">
    <name type="scientific">Polaribacter haliotis</name>
    <dbReference type="NCBI Taxonomy" id="1888915"/>
    <lineage>
        <taxon>Bacteria</taxon>
        <taxon>Pseudomonadati</taxon>
        <taxon>Bacteroidota</taxon>
        <taxon>Flavobacteriia</taxon>
        <taxon>Flavobacteriales</taxon>
        <taxon>Flavobacteriaceae</taxon>
    </lineage>
</organism>
<dbReference type="Gene3D" id="2.130.10.10">
    <property type="entry name" value="YVTN repeat-like/Quinoprotein amine dehydrogenase"/>
    <property type="match status" value="1"/>
</dbReference>
<evidence type="ECO:0000256" key="2">
    <source>
        <dbReference type="ARBA" id="ARBA00012438"/>
    </source>
</evidence>
<evidence type="ECO:0000256" key="7">
    <source>
        <dbReference type="ARBA" id="ARBA00022840"/>
    </source>
</evidence>
<dbReference type="Gene3D" id="2.60.40.10">
    <property type="entry name" value="Immunoglobulins"/>
    <property type="match status" value="1"/>
</dbReference>
<gene>
    <name evidence="10" type="ORF">H9I45_13155</name>
</gene>
<keyword evidence="5" id="KW-0547">Nucleotide-binding</keyword>
<evidence type="ECO:0000256" key="5">
    <source>
        <dbReference type="ARBA" id="ARBA00022741"/>
    </source>
</evidence>
<comment type="catalytic activity">
    <reaction evidence="1">
        <text>ATP + protein L-histidine = ADP + protein N-phospho-L-histidine.</text>
        <dbReference type="EC" id="2.7.13.3"/>
    </reaction>
</comment>
<keyword evidence="8" id="KW-1133">Transmembrane helix</keyword>
<evidence type="ECO:0000256" key="6">
    <source>
        <dbReference type="ARBA" id="ARBA00022777"/>
    </source>
</evidence>
<dbReference type="KEGG" id="phal:H9I45_13155"/>
<dbReference type="InterPro" id="IPR015943">
    <property type="entry name" value="WD40/YVTN_repeat-like_dom_sf"/>
</dbReference>
<dbReference type="Proteomes" id="UP000516764">
    <property type="component" value="Chromosome"/>
</dbReference>
<proteinExistence type="predicted"/>
<dbReference type="Gene3D" id="3.30.565.10">
    <property type="entry name" value="Histidine kinase-like ATPase, C-terminal domain"/>
    <property type="match status" value="1"/>
</dbReference>
<accession>A0A7L8AE38</accession>
<evidence type="ECO:0000256" key="3">
    <source>
        <dbReference type="ARBA" id="ARBA00022553"/>
    </source>
</evidence>
<dbReference type="GO" id="GO:0004673">
    <property type="term" value="F:protein histidine kinase activity"/>
    <property type="evidence" value="ECO:0007669"/>
    <property type="project" value="UniProtKB-EC"/>
</dbReference>
<dbReference type="AlphaFoldDB" id="A0A7L8AE38"/>
<dbReference type="Gene3D" id="3.30.450.20">
    <property type="entry name" value="PAS domain"/>
    <property type="match status" value="1"/>
</dbReference>
<keyword evidence="11" id="KW-1185">Reference proteome</keyword>
<protein>
    <recommendedName>
        <fullName evidence="2">histidine kinase</fullName>
        <ecNumber evidence="2">2.7.13.3</ecNumber>
    </recommendedName>
</protein>
<evidence type="ECO:0000256" key="4">
    <source>
        <dbReference type="ARBA" id="ARBA00022679"/>
    </source>
</evidence>
<dbReference type="InterPro" id="IPR036890">
    <property type="entry name" value="HATPase_C_sf"/>
</dbReference>
<keyword evidence="4" id="KW-0808">Transferase</keyword>
<keyword evidence="7" id="KW-0067">ATP-binding</keyword>
<dbReference type="InterPro" id="IPR011495">
    <property type="entry name" value="Sig_transdc_His_kin_sub2_dim/P"/>
</dbReference>
<dbReference type="SUPFAM" id="SSF55874">
    <property type="entry name" value="ATPase domain of HSP90 chaperone/DNA topoisomerase II/histidine kinase"/>
    <property type="match status" value="1"/>
</dbReference>
<sequence length="1010" mass="117138">MKKLLFIFLISHSLLWSQQETQETSSITQKTFSSREGYLISDPYSAMYDSNGWLWVLGEDLQSSKHVIGEKKVIIQRFDGINFFKVKMPDTGDKKIYAGDFFKNKTEGLYLRLRYINFPTAQLFYIDTETLKITNVEEFNSLPKELTLAEPYYVNGETRMIVTSQEKFYTAELNGLKFKILDSIPYNKRTNDHFLASTRVFENFSIVKLKFYKDYCLVDHQGKFIKKLTKEDFVDLKGNHFLPEDILNVFKDNNKYYLCLQNYSNTFKYDKKEQKFKEVPNSSKGHQLNKVLTLTADCKNGITTEVVSSHSKLSLYNFKNKRAHLIADINIKNFSKYSYNEVDKNLVVLNGNFLDAYYITESKIKTFLKGKSIRAINQLKNNKYIVATDAEGLFEIDVANNLEEEIHVLLDGKEISVNYSRDIIVQDNGTIITNDSGYLYTLDATYNVIKEKSFAILSEEIIKIGDTIFNRERDGLIHKYSYTNKTNETIKTNSGLLVKEFATDGKSLYATTNKGFLEYKKGKHQLYEFNNEETSNLLSVTYNKFYGVLVATKLGKIYTFNTKTKKLELFYTDDLTVSIVGMIADNNNNLWLNTYAGIVSIDAKTKEVIRYTQKDGIYELEGNRYSTYKDREGNVFIGSFKGLSYFNPKNLIKKNVDIQPRFTSISFFNVKEDQWKINNEPTFLKNTKEITLPSMYQRFSATVSLKGKMNPSDVRYRYRLIDEENQSEWFVNQFGNEILFANLAAGKYILEIEALNITNEKIGETISLNIISEEFFYKTWWFLGTILLLVLITVAYIVYQYITKQKLFAKNEIALNDAKVKSEMMLETHHRIKNNLQIISGLLGLQMLKSKDEKLKSNLQESQSRIESIAGIHNVLYNPDMLDVISIKEHIKNIINYYKRLFPTKIIYKLTIDDSILRMDKATPFALLLNELINNSNKHAFAKVENPEIQILFKKMGEEYLFEYTDNGNFKNETSSNESLGMKIIDMMGNQLKGNMIIKKTNGFNLILRF</sequence>
<evidence type="ECO:0000313" key="11">
    <source>
        <dbReference type="Proteomes" id="UP000516764"/>
    </source>
</evidence>
<keyword evidence="8" id="KW-0812">Transmembrane</keyword>
<dbReference type="PANTHER" id="PTHR41523">
    <property type="entry name" value="TWO-COMPONENT SYSTEM SENSOR PROTEIN"/>
    <property type="match status" value="1"/>
</dbReference>
<keyword evidence="8" id="KW-0472">Membrane</keyword>
<dbReference type="OrthoDB" id="9778366at2"/>
<dbReference type="PANTHER" id="PTHR41523:SF8">
    <property type="entry name" value="ETHYLENE RESPONSE SENSOR PROTEIN"/>
    <property type="match status" value="1"/>
</dbReference>
<dbReference type="InterPro" id="IPR013783">
    <property type="entry name" value="Ig-like_fold"/>
</dbReference>
<evidence type="ECO:0000313" key="10">
    <source>
        <dbReference type="EMBL" id="QOD60280.1"/>
    </source>
</evidence>
<reference evidence="10 11" key="1">
    <citation type="journal article" date="2016" name="Int. J. Syst. Evol. Microbiol.">
        <title>Polaribacter haliotis sp. nov., isolated from the gut of abalone Haliotis discus hannai.</title>
        <authorList>
            <person name="Kim Y.O."/>
            <person name="Park I.S."/>
            <person name="Park S."/>
            <person name="Nam B.H."/>
            <person name="Park J.M."/>
            <person name="Kim D.G."/>
            <person name="Yoon J.H."/>
        </authorList>
    </citation>
    <scope>NUCLEOTIDE SEQUENCE [LARGE SCALE GENOMIC DNA]</scope>
    <source>
        <strain evidence="10 11">KCTC 52418</strain>
    </source>
</reference>
<dbReference type="RefSeq" id="WP_088353915.1">
    <property type="nucleotide sequence ID" value="NZ_CP061813.1"/>
</dbReference>
<evidence type="ECO:0000259" key="9">
    <source>
        <dbReference type="Pfam" id="PF07568"/>
    </source>
</evidence>
<dbReference type="GO" id="GO:0005524">
    <property type="term" value="F:ATP binding"/>
    <property type="evidence" value="ECO:0007669"/>
    <property type="project" value="UniProtKB-KW"/>
</dbReference>
<dbReference type="EC" id="2.7.13.3" evidence="2"/>
<evidence type="ECO:0000256" key="1">
    <source>
        <dbReference type="ARBA" id="ARBA00000085"/>
    </source>
</evidence>
<evidence type="ECO:0000256" key="8">
    <source>
        <dbReference type="SAM" id="Phobius"/>
    </source>
</evidence>
<feature type="transmembrane region" description="Helical" evidence="8">
    <location>
        <begin position="780"/>
        <end position="802"/>
    </location>
</feature>
<dbReference type="Pfam" id="PF07568">
    <property type="entry name" value="HisKA_2"/>
    <property type="match status" value="1"/>
</dbReference>
<dbReference type="EMBL" id="CP061813">
    <property type="protein sequence ID" value="QOD60280.1"/>
    <property type="molecule type" value="Genomic_DNA"/>
</dbReference>
<feature type="domain" description="Signal transduction histidine kinase subgroup 2 dimerisation and phosphoacceptor" evidence="9">
    <location>
        <begin position="827"/>
        <end position="899"/>
    </location>
</feature>
<dbReference type="SUPFAM" id="SSF63829">
    <property type="entry name" value="Calcium-dependent phosphotriesterase"/>
    <property type="match status" value="1"/>
</dbReference>
<name>A0A7L8AE38_9FLAO</name>
<keyword evidence="3" id="KW-0597">Phosphoprotein</keyword>
<keyword evidence="6" id="KW-0418">Kinase</keyword>